<gene>
    <name evidence="1" type="ORF">ACHHYP_06053</name>
</gene>
<name>A0A1V9YVD8_ACHHY</name>
<reference evidence="1 2" key="1">
    <citation type="journal article" date="2014" name="Genome Biol. Evol.">
        <title>The secreted proteins of Achlya hypogyna and Thraustotheca clavata identify the ancestral oomycete secretome and reveal gene acquisitions by horizontal gene transfer.</title>
        <authorList>
            <person name="Misner I."/>
            <person name="Blouin N."/>
            <person name="Leonard G."/>
            <person name="Richards T.A."/>
            <person name="Lane C.E."/>
        </authorList>
    </citation>
    <scope>NUCLEOTIDE SEQUENCE [LARGE SCALE GENOMIC DNA]</scope>
    <source>
        <strain evidence="1 2">ATCC 48635</strain>
    </source>
</reference>
<dbReference type="Proteomes" id="UP000243579">
    <property type="component" value="Unassembled WGS sequence"/>
</dbReference>
<comment type="caution">
    <text evidence="1">The sequence shown here is derived from an EMBL/GenBank/DDBJ whole genome shotgun (WGS) entry which is preliminary data.</text>
</comment>
<evidence type="ECO:0000313" key="2">
    <source>
        <dbReference type="Proteomes" id="UP000243579"/>
    </source>
</evidence>
<sequence length="698" mass="72560">MSPEQTEEIQLVQCTASYLRHQVILNYDAALSAGTFVLNFGIQRTDPIAFNAPAANALGSSMTEMLQALSMIPAVTVTTTSTATATTWDVVFPPTASEQHIFRPTWRVVEVQRFFCAADSGFLTLTYAGRAFPNIPFSALATELRTTLQAYYKFGAVTVTYSQGTTLCNALGNYVTIAFDLMRDRNYIGDLPPLLIDGTNQNQPNGLAWGTKAAVVDAQTTEIVKGIDTCNVVEVQSISCCATSGFFAISFEGRTVSNIPFGVAATDLRALLLAGLPQLLDIDVTYSAGTAACSLVQPANVITINFAVVTTNGPLGNGVLSLMTADRTNGGVSGLLHSSPNLLLLSATATEVVRGARCVPLSAGYTSRPSSQIVSNVVQGGGAFTVSFRQATTLPISATASAADVANALLRLPTIAGIIVTFTSGEACSTPGNVIRLNFTQDFGRLPSVAVLNAAGSTVGINVYTGGAVEPVSGLASAVVAGFTYGSDPNNPVTWDATKIQSCLCDPIYTGYDCSRINCPHGDDPNTYLDVMEVQYVQCTATGGSFTLTFRSRTTSPISWNADAMTVQWAVNSITSGVSVTFDSTNTAACSSSGVVIGITFLLDYGALPCIVTDAGMLQDNVHGTGQPGTGTVTVACGGAAVAGATSVVGTRENALCSNHGVCDFTTGVCTCDPFFASSDGLGGPGTRGDCGYRTSFH</sequence>
<protein>
    <submittedName>
        <fullName evidence="1">Tenascin-like protein</fullName>
    </submittedName>
</protein>
<keyword evidence="2" id="KW-1185">Reference proteome</keyword>
<dbReference type="EMBL" id="JNBR01000736">
    <property type="protein sequence ID" value="OQR89784.1"/>
    <property type="molecule type" value="Genomic_DNA"/>
</dbReference>
<accession>A0A1V9YVD8</accession>
<dbReference type="STRING" id="1202772.A0A1V9YVD8"/>
<evidence type="ECO:0000313" key="1">
    <source>
        <dbReference type="EMBL" id="OQR89784.1"/>
    </source>
</evidence>
<dbReference type="AlphaFoldDB" id="A0A1V9YVD8"/>
<dbReference type="OrthoDB" id="442731at2759"/>
<organism evidence="1 2">
    <name type="scientific">Achlya hypogyna</name>
    <name type="common">Oomycete</name>
    <name type="synonym">Protoachlya hypogyna</name>
    <dbReference type="NCBI Taxonomy" id="1202772"/>
    <lineage>
        <taxon>Eukaryota</taxon>
        <taxon>Sar</taxon>
        <taxon>Stramenopiles</taxon>
        <taxon>Oomycota</taxon>
        <taxon>Saprolegniomycetes</taxon>
        <taxon>Saprolegniales</taxon>
        <taxon>Achlyaceae</taxon>
        <taxon>Achlya</taxon>
    </lineage>
</organism>
<proteinExistence type="predicted"/>